<dbReference type="CDD" id="cd03801">
    <property type="entry name" value="GT4_PimA-like"/>
    <property type="match status" value="1"/>
</dbReference>
<dbReference type="Gene3D" id="3.40.50.2000">
    <property type="entry name" value="Glycogen Phosphorylase B"/>
    <property type="match status" value="2"/>
</dbReference>
<dbReference type="InterPro" id="IPR050194">
    <property type="entry name" value="Glycosyltransferase_grp1"/>
</dbReference>
<dbReference type="GO" id="GO:0016757">
    <property type="term" value="F:glycosyltransferase activity"/>
    <property type="evidence" value="ECO:0007669"/>
    <property type="project" value="TreeGrafter"/>
</dbReference>
<organism evidence="2 3">
    <name type="scientific">Zhihengliuella flava</name>
    <dbReference type="NCBI Taxonomy" id="1285193"/>
    <lineage>
        <taxon>Bacteria</taxon>
        <taxon>Bacillati</taxon>
        <taxon>Actinomycetota</taxon>
        <taxon>Actinomycetes</taxon>
        <taxon>Micrococcales</taxon>
        <taxon>Micrococcaceae</taxon>
        <taxon>Zhihengliuella</taxon>
    </lineage>
</organism>
<accession>A0A931D864</accession>
<dbReference type="Proteomes" id="UP000625033">
    <property type="component" value="Unassembled WGS sequence"/>
</dbReference>
<gene>
    <name evidence="2" type="ORF">IW252_002202</name>
</gene>
<keyword evidence="3" id="KW-1185">Reference proteome</keyword>
<dbReference type="AlphaFoldDB" id="A0A931D864"/>
<comment type="caution">
    <text evidence="2">The sequence shown here is derived from an EMBL/GenBank/DDBJ whole genome shotgun (WGS) entry which is preliminary data.</text>
</comment>
<name>A0A931D864_9MICC</name>
<evidence type="ECO:0000256" key="1">
    <source>
        <dbReference type="ARBA" id="ARBA00021292"/>
    </source>
</evidence>
<evidence type="ECO:0000313" key="3">
    <source>
        <dbReference type="Proteomes" id="UP000625033"/>
    </source>
</evidence>
<sequence>MKILHVTECYAGGVSRAINSLSEATKQHSHSIIKHGVDRPEPELFDRVEDLGKGHLRRFRAVYRAFRSFSPDLVIAHSSWAGFYARSTLPPRTVLYEPHCYVFDDPGRTWIARQTYRAAEKLFAPLSLGTLVLSEHEDRLAKELHRRGKRFALPNAPTLPVLESAERRKTMLSSGYLNVVMVGRLAPQKDPDFFASVAQLVHGSGIRLTWIGDGDAAYRHKLEGAGVEVTGWLDAAALQERLKAADIYFHSASYEGFPLSVLDAWAVGLPVFSRDIPCFAGTGVKTVQSEADAAQLLVGLQGNPRLLDDAYAARDEGMRRFNLPAQAAAFQRMLSELGFRTD</sequence>
<evidence type="ECO:0000313" key="2">
    <source>
        <dbReference type="EMBL" id="MBG6085435.1"/>
    </source>
</evidence>
<dbReference type="EMBL" id="JADOTZ010000001">
    <property type="protein sequence ID" value="MBG6085435.1"/>
    <property type="molecule type" value="Genomic_DNA"/>
</dbReference>
<dbReference type="RefSeq" id="WP_196836621.1">
    <property type="nucleotide sequence ID" value="NZ_JADOTZ010000001.1"/>
</dbReference>
<dbReference type="Pfam" id="PF13692">
    <property type="entry name" value="Glyco_trans_1_4"/>
    <property type="match status" value="1"/>
</dbReference>
<dbReference type="PANTHER" id="PTHR45947:SF3">
    <property type="entry name" value="SULFOQUINOVOSYL TRANSFERASE SQD2"/>
    <property type="match status" value="1"/>
</dbReference>
<dbReference type="SUPFAM" id="SSF53756">
    <property type="entry name" value="UDP-Glycosyltransferase/glycogen phosphorylase"/>
    <property type="match status" value="1"/>
</dbReference>
<dbReference type="PANTHER" id="PTHR45947">
    <property type="entry name" value="SULFOQUINOVOSYL TRANSFERASE SQD2"/>
    <property type="match status" value="1"/>
</dbReference>
<proteinExistence type="predicted"/>
<protein>
    <recommendedName>
        <fullName evidence="1">D-inositol 3-phosphate glycosyltransferase</fullName>
    </recommendedName>
</protein>
<reference evidence="2" key="1">
    <citation type="submission" date="2020-11" db="EMBL/GenBank/DDBJ databases">
        <title>Sequencing the genomes of 1000 actinobacteria strains.</title>
        <authorList>
            <person name="Klenk H.-P."/>
        </authorList>
    </citation>
    <scope>NUCLEOTIDE SEQUENCE</scope>
    <source>
        <strain evidence="2">DSM 26152</strain>
    </source>
</reference>